<dbReference type="EMBL" id="CAAE01013894">
    <property type="protein sequence ID" value="CAF95680.1"/>
    <property type="molecule type" value="Genomic_DNA"/>
</dbReference>
<sequence>LGESRIPVIQENVKAAIGGQMSLFSLGFGNDVKYPFLDVMSRENNGLARRIYEGSDAALQLQGFYDEVSSPLLLDVDLRYPDNAVDSLTTNQFSQLFNGSEIVVAGRRKDNDIDNFPVQVSGQGSNDFSEQGRFSALDWSGMYPDDDYIFGDFTERLWAYLTIQQLLDKSKTGDAEEKANASAEALDMSLRYSFVTPLTSMVVTKPETDDSPMIADKLTE</sequence>
<gene>
    <name evidence="1" type="ORF">GSTENG00012423001</name>
</gene>
<reference evidence="1" key="2">
    <citation type="submission" date="2004-02" db="EMBL/GenBank/DDBJ databases">
        <authorList>
            <consortium name="Genoscope"/>
            <consortium name="Whitehead Institute Centre for Genome Research"/>
        </authorList>
    </citation>
    <scope>NUCLEOTIDE SEQUENCE</scope>
</reference>
<dbReference type="KEGG" id="tng:GSTEN00012423G001"/>
<feature type="non-terminal residue" evidence="1">
    <location>
        <position position="220"/>
    </location>
</feature>
<reference evidence="1" key="1">
    <citation type="journal article" date="2004" name="Nature">
        <title>Genome duplication in the teleost fish Tetraodon nigroviridis reveals the early vertebrate proto-karyotype.</title>
        <authorList>
            <person name="Jaillon O."/>
            <person name="Aury J.-M."/>
            <person name="Brunet F."/>
            <person name="Petit J.-L."/>
            <person name="Stange-Thomann N."/>
            <person name="Mauceli E."/>
            <person name="Bouneau L."/>
            <person name="Fischer C."/>
            <person name="Ozouf-Costaz C."/>
            <person name="Bernot A."/>
            <person name="Nicaud S."/>
            <person name="Jaffe D."/>
            <person name="Fisher S."/>
            <person name="Lutfalla G."/>
            <person name="Dossat C."/>
            <person name="Segurens B."/>
            <person name="Dasilva C."/>
            <person name="Salanoubat M."/>
            <person name="Levy M."/>
            <person name="Boudet N."/>
            <person name="Castellano S."/>
            <person name="Anthouard V."/>
            <person name="Jubin C."/>
            <person name="Castelli V."/>
            <person name="Katinka M."/>
            <person name="Vacherie B."/>
            <person name="Biemont C."/>
            <person name="Skalli Z."/>
            <person name="Cattolico L."/>
            <person name="Poulain J."/>
            <person name="De Berardinis V."/>
            <person name="Cruaud C."/>
            <person name="Duprat S."/>
            <person name="Brottier P."/>
            <person name="Coutanceau J.-P."/>
            <person name="Gouzy J."/>
            <person name="Parra G."/>
            <person name="Lardier G."/>
            <person name="Chapple C."/>
            <person name="McKernan K.J."/>
            <person name="McEwan P."/>
            <person name="Bosak S."/>
            <person name="Kellis M."/>
            <person name="Volff J.-N."/>
            <person name="Guigo R."/>
            <person name="Zody M.C."/>
            <person name="Mesirov J."/>
            <person name="Lindblad-Toh K."/>
            <person name="Birren B."/>
            <person name="Nusbaum C."/>
            <person name="Kahn D."/>
            <person name="Robinson-Rechavi M."/>
            <person name="Laudet V."/>
            <person name="Schachter V."/>
            <person name="Quetier F."/>
            <person name="Saurin W."/>
            <person name="Scarpelli C."/>
            <person name="Wincker P."/>
            <person name="Lander E.S."/>
            <person name="Weissenbach J."/>
            <person name="Roest Crollius H."/>
        </authorList>
    </citation>
    <scope>NUCLEOTIDE SEQUENCE [LARGE SCALE GENOMIC DNA]</scope>
</reference>
<dbReference type="PANTHER" id="PTHR10338:SF115">
    <property type="entry name" value="INTER-ALPHA-TRYPSIN INHIBITOR HEAVY CHAIN H3"/>
    <property type="match status" value="1"/>
</dbReference>
<dbReference type="PANTHER" id="PTHR10338">
    <property type="entry name" value="INTER-ALPHA-TRYPSIN INHIBITOR HEAVY CHAIN FAMILY MEMBER"/>
    <property type="match status" value="1"/>
</dbReference>
<name>Q4SUK2_TETNG</name>
<proteinExistence type="predicted"/>
<dbReference type="OrthoDB" id="299997at2759"/>
<accession>Q4SUK2</accession>
<dbReference type="InterPro" id="IPR050934">
    <property type="entry name" value="ITIH"/>
</dbReference>
<dbReference type="AlphaFoldDB" id="Q4SUK2"/>
<comment type="caution">
    <text evidence="1">The sequence shown here is derived from an EMBL/GenBank/DDBJ whole genome shotgun (WGS) entry which is preliminary data.</text>
</comment>
<organism evidence="1">
    <name type="scientific">Tetraodon nigroviridis</name>
    <name type="common">Spotted green pufferfish</name>
    <name type="synonym">Chelonodon nigroviridis</name>
    <dbReference type="NCBI Taxonomy" id="99883"/>
    <lineage>
        <taxon>Eukaryota</taxon>
        <taxon>Metazoa</taxon>
        <taxon>Chordata</taxon>
        <taxon>Craniata</taxon>
        <taxon>Vertebrata</taxon>
        <taxon>Euteleostomi</taxon>
        <taxon>Actinopterygii</taxon>
        <taxon>Neopterygii</taxon>
        <taxon>Teleostei</taxon>
        <taxon>Neoteleostei</taxon>
        <taxon>Acanthomorphata</taxon>
        <taxon>Eupercaria</taxon>
        <taxon>Tetraodontiformes</taxon>
        <taxon>Tetradontoidea</taxon>
        <taxon>Tetraodontidae</taxon>
        <taxon>Tetraodon</taxon>
    </lineage>
</organism>
<evidence type="ECO:0000313" key="1">
    <source>
        <dbReference type="EMBL" id="CAF95680.1"/>
    </source>
</evidence>
<protein>
    <submittedName>
        <fullName evidence="1">(spotted green pufferfish) hypothetical protein</fullName>
    </submittedName>
</protein>
<feature type="non-terminal residue" evidence="1">
    <location>
        <position position="1"/>
    </location>
</feature>